<dbReference type="PROSITE" id="PS51014">
    <property type="entry name" value="COBK_CBIJ"/>
    <property type="match status" value="1"/>
</dbReference>
<dbReference type="NCBIfam" id="NF005968">
    <property type="entry name" value="PRK08057.1-2"/>
    <property type="match status" value="1"/>
</dbReference>
<proteinExistence type="predicted"/>
<name>A0ABV7UDX4_9HYPH</name>
<dbReference type="InterPro" id="IPR028082">
    <property type="entry name" value="Peripla_BP_I"/>
</dbReference>
<dbReference type="PANTHER" id="PTHR36925:SF1">
    <property type="entry name" value="COBALT-PRECORRIN-6A REDUCTASE"/>
    <property type="match status" value="1"/>
</dbReference>
<dbReference type="GO" id="GO:0016491">
    <property type="term" value="F:oxidoreductase activity"/>
    <property type="evidence" value="ECO:0007669"/>
    <property type="project" value="UniProtKB-KW"/>
</dbReference>
<keyword evidence="2" id="KW-0169">Cobalamin biosynthesis</keyword>
<evidence type="ECO:0000256" key="4">
    <source>
        <dbReference type="SAM" id="MobiDB-lite"/>
    </source>
</evidence>
<dbReference type="Proteomes" id="UP001595704">
    <property type="component" value="Unassembled WGS sequence"/>
</dbReference>
<dbReference type="NCBIfam" id="TIGR00715">
    <property type="entry name" value="precor6x_red"/>
    <property type="match status" value="1"/>
</dbReference>
<feature type="region of interest" description="Disordered" evidence="4">
    <location>
        <begin position="269"/>
        <end position="299"/>
    </location>
</feature>
<evidence type="ECO:0000256" key="2">
    <source>
        <dbReference type="ARBA" id="ARBA00022573"/>
    </source>
</evidence>
<evidence type="ECO:0000256" key="1">
    <source>
        <dbReference type="ARBA" id="ARBA00004953"/>
    </source>
</evidence>
<organism evidence="5 6">
    <name type="scientific">Camelimonas fluminis</name>
    <dbReference type="NCBI Taxonomy" id="1576911"/>
    <lineage>
        <taxon>Bacteria</taxon>
        <taxon>Pseudomonadati</taxon>
        <taxon>Pseudomonadota</taxon>
        <taxon>Alphaproteobacteria</taxon>
        <taxon>Hyphomicrobiales</taxon>
        <taxon>Chelatococcaceae</taxon>
        <taxon>Camelimonas</taxon>
    </lineage>
</organism>
<protein>
    <submittedName>
        <fullName evidence="5">Cobalt-precorrin-6A reductase</fullName>
        <ecNumber evidence="5">1.3.1.106</ecNumber>
    </submittedName>
</protein>
<dbReference type="InterPro" id="IPR003723">
    <property type="entry name" value="Precorrin-6x_reduct"/>
</dbReference>
<dbReference type="EMBL" id="JBHRYC010000026">
    <property type="protein sequence ID" value="MFC3636895.1"/>
    <property type="molecule type" value="Genomic_DNA"/>
</dbReference>
<evidence type="ECO:0000313" key="6">
    <source>
        <dbReference type="Proteomes" id="UP001595704"/>
    </source>
</evidence>
<comment type="caution">
    <text evidence="5">The sequence shown here is derived from an EMBL/GenBank/DDBJ whole genome shotgun (WGS) entry which is preliminary data.</text>
</comment>
<keyword evidence="3 5" id="KW-0560">Oxidoreductase</keyword>
<evidence type="ECO:0000313" key="5">
    <source>
        <dbReference type="EMBL" id="MFC3636895.1"/>
    </source>
</evidence>
<dbReference type="EC" id="1.3.1.106" evidence="5"/>
<reference evidence="6" key="1">
    <citation type="journal article" date="2019" name="Int. J. Syst. Evol. Microbiol.">
        <title>The Global Catalogue of Microorganisms (GCM) 10K type strain sequencing project: providing services to taxonomists for standard genome sequencing and annotation.</title>
        <authorList>
            <consortium name="The Broad Institute Genomics Platform"/>
            <consortium name="The Broad Institute Genome Sequencing Center for Infectious Disease"/>
            <person name="Wu L."/>
            <person name="Ma J."/>
        </authorList>
    </citation>
    <scope>NUCLEOTIDE SEQUENCE [LARGE SCALE GENOMIC DNA]</scope>
    <source>
        <strain evidence="6">KCTC 42282</strain>
    </source>
</reference>
<dbReference type="RefSeq" id="WP_191318168.1">
    <property type="nucleotide sequence ID" value="NZ_BNCG01000002.1"/>
</dbReference>
<dbReference type="Pfam" id="PF02571">
    <property type="entry name" value="CbiJ"/>
    <property type="match status" value="1"/>
</dbReference>
<dbReference type="PANTHER" id="PTHR36925">
    <property type="entry name" value="COBALT-PRECORRIN-6A REDUCTASE"/>
    <property type="match status" value="1"/>
</dbReference>
<sequence length="299" mass="31008">MTSSQPDAPMHVLILGGAADARALMRALQTQTDLPLSVTLSLAGRTRNPPPPLAGPVAVNQRVGGFGGVGGLAAFIRDQRVACIVNATHPFAARMAANAVEAAALTGTPLLRLVRPAWAPGPGDDWRHVADITAAVAALGEVPRRVFLTIGRQNLAAFMAAPQHAYLARTIEAADAGVRLPHVAWLQARGPFSLDDEKQLLIDHRIDLLVTKNSGGDDAAAKLAAARALGVPVVMVDRPASPGGGLTTPSSAEALAWLRQIWLGRMAGHAHDGEPCGSEPSDSEPWVTSGPAPVAERGA</sequence>
<gene>
    <name evidence="5" type="ORF">ACFONL_05785</name>
</gene>
<comment type="pathway">
    <text evidence="1">Cofactor biosynthesis; adenosylcobalamin biosynthesis.</text>
</comment>
<accession>A0ABV7UDX4</accession>
<keyword evidence="6" id="KW-1185">Reference proteome</keyword>
<dbReference type="SUPFAM" id="SSF53822">
    <property type="entry name" value="Periplasmic binding protein-like I"/>
    <property type="match status" value="1"/>
</dbReference>
<evidence type="ECO:0000256" key="3">
    <source>
        <dbReference type="ARBA" id="ARBA00023002"/>
    </source>
</evidence>